<evidence type="ECO:0000313" key="1">
    <source>
        <dbReference type="EMBL" id="CDW84654.1"/>
    </source>
</evidence>
<name>A0A078AR05_STYLE</name>
<accession>A0A078AR05</accession>
<keyword evidence="2" id="KW-1185">Reference proteome</keyword>
<sequence length="572" mass="67813">MSPCPSESNLNETSVDLYENFGSQMDDKRSFQLQQYPSYVDSVRYSIGTVYLKNVSASKELSFDKQRPQWKQSMIDQNSMRVTLCEDSRSLPISRSILSSGTISESINNQTDSISQYYRTVLSQKYQKKHISVTQAHNSLENSLERKPQLLAKAQLEWQQRSLESQRLYAQMVKQQEGKQKIPNMIKLLIEKNYKALSAVENFEELNKKDQLGHSLLDMIILYGESLHNKKVMLKYFLDKGASIRSRHIQMLIADQDQDQQLIFRLLCSAHYKKKIKLLKDFIKNELPALDFRDIDIKIERSNIIKAFVGVKFDRIQIRRIFTQQSQDLSILYSKNNSKILEIYIQQETQQITVIDYIKKQQMNLLESMDIQFIKELMEKFDISNRSVRKSMMKTQKKCSIQYYKDFKLYYSQLRNHIKECQLYSDYINQPFKQFVAQHLDREFTCSFLQKGEQEITKDEFKLFQSMVKHGLIFLYGFNFDQKQITKELFKNYLKQLEWCEFQFVKEITISQFFKVKIDFVSNKTQSNLEGQLQAQINHDRAKFKEMLNIFTISNGLKNDLFNIHLNYIFNI</sequence>
<proteinExistence type="predicted"/>
<gene>
    <name evidence="1" type="primary">Contig8939.g9556</name>
    <name evidence="1" type="ORF">STYLEM_13720</name>
</gene>
<dbReference type="Proteomes" id="UP000039865">
    <property type="component" value="Unassembled WGS sequence"/>
</dbReference>
<dbReference type="InParanoid" id="A0A078AR05"/>
<organism evidence="1 2">
    <name type="scientific">Stylonychia lemnae</name>
    <name type="common">Ciliate</name>
    <dbReference type="NCBI Taxonomy" id="5949"/>
    <lineage>
        <taxon>Eukaryota</taxon>
        <taxon>Sar</taxon>
        <taxon>Alveolata</taxon>
        <taxon>Ciliophora</taxon>
        <taxon>Intramacronucleata</taxon>
        <taxon>Spirotrichea</taxon>
        <taxon>Stichotrichia</taxon>
        <taxon>Sporadotrichida</taxon>
        <taxon>Oxytrichidae</taxon>
        <taxon>Stylonychinae</taxon>
        <taxon>Stylonychia</taxon>
    </lineage>
</organism>
<evidence type="ECO:0000313" key="2">
    <source>
        <dbReference type="Proteomes" id="UP000039865"/>
    </source>
</evidence>
<dbReference type="AlphaFoldDB" id="A0A078AR05"/>
<reference evidence="1 2" key="1">
    <citation type="submission" date="2014-06" db="EMBL/GenBank/DDBJ databases">
        <authorList>
            <person name="Swart Estienne"/>
        </authorList>
    </citation>
    <scope>NUCLEOTIDE SEQUENCE [LARGE SCALE GENOMIC DNA]</scope>
    <source>
        <strain evidence="1 2">130c</strain>
    </source>
</reference>
<protein>
    <submittedName>
        <fullName evidence="1">Uncharacterized protein</fullName>
    </submittedName>
</protein>
<dbReference type="EMBL" id="CCKQ01013034">
    <property type="protein sequence ID" value="CDW84654.1"/>
    <property type="molecule type" value="Genomic_DNA"/>
</dbReference>